<accession>A0A0K6GV56</accession>
<dbReference type="InterPro" id="IPR009057">
    <property type="entry name" value="Homeodomain-like_sf"/>
</dbReference>
<feature type="DNA-binding region" description="H-T-H motif" evidence="2">
    <location>
        <begin position="37"/>
        <end position="56"/>
    </location>
</feature>
<dbReference type="Gene3D" id="1.10.357.10">
    <property type="entry name" value="Tetracycline Repressor, domain 2"/>
    <property type="match status" value="1"/>
</dbReference>
<dbReference type="SUPFAM" id="SSF46689">
    <property type="entry name" value="Homeodomain-like"/>
    <property type="match status" value="1"/>
</dbReference>
<organism evidence="4 5">
    <name type="scientific">Pseudidiomarina woesei</name>
    <dbReference type="NCBI Taxonomy" id="1381080"/>
    <lineage>
        <taxon>Bacteria</taxon>
        <taxon>Pseudomonadati</taxon>
        <taxon>Pseudomonadota</taxon>
        <taxon>Gammaproteobacteria</taxon>
        <taxon>Alteromonadales</taxon>
        <taxon>Idiomarinaceae</taxon>
        <taxon>Pseudidiomarina</taxon>
    </lineage>
</organism>
<dbReference type="InterPro" id="IPR050109">
    <property type="entry name" value="HTH-type_TetR-like_transc_reg"/>
</dbReference>
<dbReference type="InterPro" id="IPR036271">
    <property type="entry name" value="Tet_transcr_reg_TetR-rel_C_sf"/>
</dbReference>
<feature type="domain" description="HTH tetR-type" evidence="3">
    <location>
        <begin position="14"/>
        <end position="74"/>
    </location>
</feature>
<name>A0A0K6GV56_9GAMM</name>
<dbReference type="PRINTS" id="PR00455">
    <property type="entry name" value="HTHTETR"/>
</dbReference>
<evidence type="ECO:0000313" key="5">
    <source>
        <dbReference type="Proteomes" id="UP000182598"/>
    </source>
</evidence>
<dbReference type="Proteomes" id="UP000182598">
    <property type="component" value="Unassembled WGS sequence"/>
</dbReference>
<dbReference type="PANTHER" id="PTHR30055:SF226">
    <property type="entry name" value="HTH-TYPE TRANSCRIPTIONAL REGULATOR PKSA"/>
    <property type="match status" value="1"/>
</dbReference>
<dbReference type="Pfam" id="PF00440">
    <property type="entry name" value="TetR_N"/>
    <property type="match status" value="1"/>
</dbReference>
<gene>
    <name evidence="4" type="ORF">Ga0061064_0061</name>
</gene>
<keyword evidence="1 2" id="KW-0238">DNA-binding</keyword>
<dbReference type="InterPro" id="IPR001647">
    <property type="entry name" value="HTH_TetR"/>
</dbReference>
<protein>
    <submittedName>
        <fullName evidence="4">Transcriptional regulator, TetR family</fullName>
    </submittedName>
</protein>
<dbReference type="AlphaFoldDB" id="A0A0K6GV56"/>
<dbReference type="RefSeq" id="WP_072243342.1">
    <property type="nucleotide sequence ID" value="NZ_CYHB01000001.1"/>
</dbReference>
<sequence length="206" mass="22642">MAYRETTQIRQRKQATQENILSNALTLLNEVGFSGLQMASLAKRCNLATGTLYRYFANKEALCTAVFEHATNIEVIQVQRQLSAPEKPIPERIANALTTFAKRALRAPVTAWALIAEPVEPAVIAARLKYRERYADLFAQAIEHGISEQSLPPQNSALSSRALVGAIAEALIGPLAHQHELEPNSAILESVRFCLQAITARPHSCV</sequence>
<dbReference type="PROSITE" id="PS50977">
    <property type="entry name" value="HTH_TETR_2"/>
    <property type="match status" value="1"/>
</dbReference>
<dbReference type="EMBL" id="CYHB01000001">
    <property type="protein sequence ID" value="CUA82489.1"/>
    <property type="molecule type" value="Genomic_DNA"/>
</dbReference>
<evidence type="ECO:0000313" key="4">
    <source>
        <dbReference type="EMBL" id="CUA82489.1"/>
    </source>
</evidence>
<evidence type="ECO:0000256" key="2">
    <source>
        <dbReference type="PROSITE-ProRule" id="PRU00335"/>
    </source>
</evidence>
<dbReference type="SUPFAM" id="SSF48498">
    <property type="entry name" value="Tetracyclin repressor-like, C-terminal domain"/>
    <property type="match status" value="1"/>
</dbReference>
<dbReference type="PANTHER" id="PTHR30055">
    <property type="entry name" value="HTH-TYPE TRANSCRIPTIONAL REGULATOR RUTR"/>
    <property type="match status" value="1"/>
</dbReference>
<keyword evidence="5" id="KW-1185">Reference proteome</keyword>
<proteinExistence type="predicted"/>
<evidence type="ECO:0000259" key="3">
    <source>
        <dbReference type="PROSITE" id="PS50977"/>
    </source>
</evidence>
<reference evidence="5" key="1">
    <citation type="submission" date="2015-08" db="EMBL/GenBank/DDBJ databases">
        <authorList>
            <person name="Varghese N."/>
        </authorList>
    </citation>
    <scope>NUCLEOTIDE SEQUENCE [LARGE SCALE GENOMIC DNA]</scope>
    <source>
        <strain evidence="5">DSM 27808</strain>
    </source>
</reference>
<dbReference type="GO" id="GO:0000976">
    <property type="term" value="F:transcription cis-regulatory region binding"/>
    <property type="evidence" value="ECO:0007669"/>
    <property type="project" value="TreeGrafter"/>
</dbReference>
<evidence type="ECO:0000256" key="1">
    <source>
        <dbReference type="ARBA" id="ARBA00023125"/>
    </source>
</evidence>
<dbReference type="GO" id="GO:0003700">
    <property type="term" value="F:DNA-binding transcription factor activity"/>
    <property type="evidence" value="ECO:0007669"/>
    <property type="project" value="TreeGrafter"/>
</dbReference>